<dbReference type="PROSITE" id="PS50850">
    <property type="entry name" value="MFS"/>
    <property type="match status" value="1"/>
</dbReference>
<feature type="transmembrane region" description="Helical" evidence="8">
    <location>
        <begin position="117"/>
        <end position="136"/>
    </location>
</feature>
<feature type="transmembrane region" description="Helical" evidence="8">
    <location>
        <begin position="363"/>
        <end position="383"/>
    </location>
</feature>
<keyword evidence="11" id="KW-1185">Reference proteome</keyword>
<keyword evidence="5 8" id="KW-1133">Transmembrane helix</keyword>
<feature type="transmembrane region" description="Helical" evidence="8">
    <location>
        <begin position="430"/>
        <end position="450"/>
    </location>
</feature>
<accession>K0KSY3</accession>
<evidence type="ECO:0000256" key="2">
    <source>
        <dbReference type="ARBA" id="ARBA00010992"/>
    </source>
</evidence>
<feature type="domain" description="Major facilitator superfamily (MFS) profile" evidence="9">
    <location>
        <begin position="48"/>
        <end position="483"/>
    </location>
</feature>
<evidence type="ECO:0000259" key="9">
    <source>
        <dbReference type="PROSITE" id="PS50850"/>
    </source>
</evidence>
<evidence type="ECO:0000256" key="8">
    <source>
        <dbReference type="SAM" id="Phobius"/>
    </source>
</evidence>
<reference evidence="10 11" key="1">
    <citation type="journal article" date="2012" name="Eukaryot. Cell">
        <title>Draft genome sequence of Wickerhamomyces ciferrii NRRL Y-1031 F-60-10.</title>
        <authorList>
            <person name="Schneider J."/>
            <person name="Andrea H."/>
            <person name="Blom J."/>
            <person name="Jaenicke S."/>
            <person name="Ruckert C."/>
            <person name="Schorsch C."/>
            <person name="Szczepanowski R."/>
            <person name="Farwick M."/>
            <person name="Goesmann A."/>
            <person name="Puhler A."/>
            <person name="Schaffer S."/>
            <person name="Tauch A."/>
            <person name="Kohler T."/>
            <person name="Brinkrolf K."/>
        </authorList>
    </citation>
    <scope>NUCLEOTIDE SEQUENCE [LARGE SCALE GENOMIC DNA]</scope>
    <source>
        <strain evidence="11">ATCC 14091 / BCRC 22168 / CBS 111 / JCM 3599 / NBRC 0793 / NRRL Y-1031 F-60-10</strain>
    </source>
</reference>
<feature type="transmembrane region" description="Helical" evidence="8">
    <location>
        <begin position="206"/>
        <end position="227"/>
    </location>
</feature>
<dbReference type="InterPro" id="IPR050360">
    <property type="entry name" value="MFS_Sugar_Transporters"/>
</dbReference>
<sequence length="540" mass="60583">MEKNIEIQDHSSNEQTFVQQDGIIDKYHKKYIPRYNDFLKGQPLLWSITLCCLQAFLLLGYDQGVMANVIGNHSFNSYFNNPDANLQGDISATYDLGCVLGSIIAYFVGEPLGRRKMILIGATIMIIGTIFLGAATNVGIFITGRVITGVGNGMNSSTVPMLQSECSPALNRGMLLTLQGTVTILGLVIAYWTGYGTSFNTSSFQWRFPVSFQAFFAICLVLQAIWLPESPRWLIAHNRSKEGQQLIADLTNQDFDSNDVELKVLDIQMAIEEENKDGPFKFKEFFGMGKIQNFRRICLTIFLMIVQQFSFSNGLNYYNPIIYKNTMGFTENISNILGGCTAITYLLGSFIPVFVMDRFGRRTLLLFSVAGLSFCFIMVSILLSLEGNRNAACGAVAFIFLFQIFYSIGLLPVPWFYGSEINITRLRSRACAIASGWNWLAVYAIVKITPIAMENLGWKCFIIFAILNAFFIPIIYLFFPETANLELEDIDLIFYKGGITGGVWSTKGKTIEKNAHFKKDVEGFNEKPNDAFIEDVSLQK</sequence>
<keyword evidence="10" id="KW-0762">Sugar transport</keyword>
<dbReference type="InterPro" id="IPR036259">
    <property type="entry name" value="MFS_trans_sf"/>
</dbReference>
<evidence type="ECO:0000313" key="10">
    <source>
        <dbReference type="EMBL" id="CCH44489.1"/>
    </source>
</evidence>
<name>K0KSY3_WICCF</name>
<evidence type="ECO:0000256" key="3">
    <source>
        <dbReference type="ARBA" id="ARBA00022448"/>
    </source>
</evidence>
<comment type="subcellular location">
    <subcellularLocation>
        <location evidence="1">Membrane</location>
        <topology evidence="1">Multi-pass membrane protein</topology>
    </subcellularLocation>
</comment>
<dbReference type="GO" id="GO:0005351">
    <property type="term" value="F:carbohydrate:proton symporter activity"/>
    <property type="evidence" value="ECO:0007669"/>
    <property type="project" value="TreeGrafter"/>
</dbReference>
<dbReference type="PANTHER" id="PTHR48022">
    <property type="entry name" value="PLASTIDIC GLUCOSE TRANSPORTER 4"/>
    <property type="match status" value="1"/>
</dbReference>
<dbReference type="InterPro" id="IPR003663">
    <property type="entry name" value="Sugar/inositol_transpt"/>
</dbReference>
<feature type="transmembrane region" description="Helical" evidence="8">
    <location>
        <begin position="90"/>
        <end position="108"/>
    </location>
</feature>
<feature type="transmembrane region" description="Helical" evidence="8">
    <location>
        <begin position="336"/>
        <end position="356"/>
    </location>
</feature>
<proteinExistence type="inferred from homology"/>
<dbReference type="AlphaFoldDB" id="K0KSY3"/>
<dbReference type="SUPFAM" id="SSF103473">
    <property type="entry name" value="MFS general substrate transporter"/>
    <property type="match status" value="1"/>
</dbReference>
<protein>
    <submittedName>
        <fullName evidence="10">Low-affinity glucose transporter HXT1</fullName>
    </submittedName>
</protein>
<feature type="transmembrane region" description="Helical" evidence="8">
    <location>
        <begin position="456"/>
        <end position="479"/>
    </location>
</feature>
<comment type="caution">
    <text evidence="10">The sequence shown here is derived from an EMBL/GenBank/DDBJ whole genome shotgun (WGS) entry which is preliminary data.</text>
</comment>
<organism evidence="10 11">
    <name type="scientific">Wickerhamomyces ciferrii (strain ATCC 14091 / BCRC 22168 / CBS 111 / JCM 3599 / NBRC 0793 / NRRL Y-1031 F-60-10)</name>
    <name type="common">Yeast</name>
    <name type="synonym">Pichia ciferrii</name>
    <dbReference type="NCBI Taxonomy" id="1206466"/>
    <lineage>
        <taxon>Eukaryota</taxon>
        <taxon>Fungi</taxon>
        <taxon>Dikarya</taxon>
        <taxon>Ascomycota</taxon>
        <taxon>Saccharomycotina</taxon>
        <taxon>Saccharomycetes</taxon>
        <taxon>Phaffomycetales</taxon>
        <taxon>Wickerhamomycetaceae</taxon>
        <taxon>Wickerhamomyces</taxon>
    </lineage>
</organism>
<dbReference type="HOGENOM" id="CLU_001265_30_3_1"/>
<keyword evidence="3 7" id="KW-0813">Transport</keyword>
<dbReference type="EMBL" id="CAIF01000130">
    <property type="protein sequence ID" value="CCH44489.1"/>
    <property type="molecule type" value="Genomic_DNA"/>
</dbReference>
<evidence type="ECO:0000256" key="7">
    <source>
        <dbReference type="RuleBase" id="RU003346"/>
    </source>
</evidence>
<evidence type="ECO:0000256" key="4">
    <source>
        <dbReference type="ARBA" id="ARBA00022692"/>
    </source>
</evidence>
<dbReference type="PRINTS" id="PR00171">
    <property type="entry name" value="SUGRTRNSPORT"/>
</dbReference>
<feature type="transmembrane region" description="Helical" evidence="8">
    <location>
        <begin position="395"/>
        <end position="418"/>
    </location>
</feature>
<evidence type="ECO:0000256" key="6">
    <source>
        <dbReference type="ARBA" id="ARBA00023136"/>
    </source>
</evidence>
<dbReference type="InParanoid" id="K0KSY3"/>
<keyword evidence="6 8" id="KW-0472">Membrane</keyword>
<dbReference type="GO" id="GO:0016020">
    <property type="term" value="C:membrane"/>
    <property type="evidence" value="ECO:0007669"/>
    <property type="project" value="UniProtKB-SubCell"/>
</dbReference>
<feature type="transmembrane region" description="Helical" evidence="8">
    <location>
        <begin position="44"/>
        <end position="70"/>
    </location>
</feature>
<gene>
    <name evidence="10" type="ORF">BN7_4053</name>
</gene>
<comment type="similarity">
    <text evidence="2 7">Belongs to the major facilitator superfamily. Sugar transporter (TC 2.A.1.1) family.</text>
</comment>
<dbReference type="InterPro" id="IPR005829">
    <property type="entry name" value="Sugar_transporter_CS"/>
</dbReference>
<dbReference type="FunFam" id="1.20.1250.20:FF:000090">
    <property type="entry name" value="MFS sugar transporter, putative"/>
    <property type="match status" value="1"/>
</dbReference>
<dbReference type="eggNOG" id="KOG0254">
    <property type="taxonomic scope" value="Eukaryota"/>
</dbReference>
<dbReference type="PROSITE" id="PS00217">
    <property type="entry name" value="SUGAR_TRANSPORT_2"/>
    <property type="match status" value="1"/>
</dbReference>
<dbReference type="NCBIfam" id="TIGR00879">
    <property type="entry name" value="SP"/>
    <property type="match status" value="1"/>
</dbReference>
<evidence type="ECO:0000256" key="1">
    <source>
        <dbReference type="ARBA" id="ARBA00004141"/>
    </source>
</evidence>
<evidence type="ECO:0000313" key="11">
    <source>
        <dbReference type="Proteomes" id="UP000009328"/>
    </source>
</evidence>
<evidence type="ECO:0000256" key="5">
    <source>
        <dbReference type="ARBA" id="ARBA00022989"/>
    </source>
</evidence>
<dbReference type="Proteomes" id="UP000009328">
    <property type="component" value="Unassembled WGS sequence"/>
</dbReference>
<keyword evidence="4 8" id="KW-0812">Transmembrane</keyword>
<feature type="transmembrane region" description="Helical" evidence="8">
    <location>
        <begin position="174"/>
        <end position="194"/>
    </location>
</feature>
<dbReference type="PANTHER" id="PTHR48022:SF28">
    <property type="entry name" value="MAJOR FACILITATOR SUPERFAMILY (MFS) PROFILE DOMAIN-CONTAINING PROTEIN-RELATED"/>
    <property type="match status" value="1"/>
</dbReference>
<dbReference type="InterPro" id="IPR020846">
    <property type="entry name" value="MFS_dom"/>
</dbReference>
<dbReference type="Gene3D" id="1.20.1250.20">
    <property type="entry name" value="MFS general substrate transporter like domains"/>
    <property type="match status" value="1"/>
</dbReference>
<dbReference type="InterPro" id="IPR005828">
    <property type="entry name" value="MFS_sugar_transport-like"/>
</dbReference>
<dbReference type="Pfam" id="PF00083">
    <property type="entry name" value="Sugar_tr"/>
    <property type="match status" value="1"/>
</dbReference>